<dbReference type="EMBL" id="BMAW01027736">
    <property type="protein sequence ID" value="GFU03753.1"/>
    <property type="molecule type" value="Genomic_DNA"/>
</dbReference>
<gene>
    <name evidence="2" type="primary">POL_285</name>
    <name evidence="2" type="ORF">NPIL_78911</name>
</gene>
<organism evidence="2 3">
    <name type="scientific">Nephila pilipes</name>
    <name type="common">Giant wood spider</name>
    <name type="synonym">Nephila maculata</name>
    <dbReference type="NCBI Taxonomy" id="299642"/>
    <lineage>
        <taxon>Eukaryota</taxon>
        <taxon>Metazoa</taxon>
        <taxon>Ecdysozoa</taxon>
        <taxon>Arthropoda</taxon>
        <taxon>Chelicerata</taxon>
        <taxon>Arachnida</taxon>
        <taxon>Araneae</taxon>
        <taxon>Araneomorphae</taxon>
        <taxon>Entelegynae</taxon>
        <taxon>Araneoidea</taxon>
        <taxon>Nephilidae</taxon>
        <taxon>Nephila</taxon>
    </lineage>
</organism>
<dbReference type="Pfam" id="PF00665">
    <property type="entry name" value="rve"/>
    <property type="match status" value="1"/>
</dbReference>
<dbReference type="PANTHER" id="PTHR37984">
    <property type="entry name" value="PROTEIN CBG26694"/>
    <property type="match status" value="1"/>
</dbReference>
<dbReference type="Proteomes" id="UP000887013">
    <property type="component" value="Unassembled WGS sequence"/>
</dbReference>
<keyword evidence="3" id="KW-1185">Reference proteome</keyword>
<reference evidence="2" key="1">
    <citation type="submission" date="2020-08" db="EMBL/GenBank/DDBJ databases">
        <title>Multicomponent nature underlies the extraordinary mechanical properties of spider dragline silk.</title>
        <authorList>
            <person name="Kono N."/>
            <person name="Nakamura H."/>
            <person name="Mori M."/>
            <person name="Yoshida Y."/>
            <person name="Ohtoshi R."/>
            <person name="Malay A.D."/>
            <person name="Moran D.A.P."/>
            <person name="Tomita M."/>
            <person name="Numata K."/>
            <person name="Arakawa K."/>
        </authorList>
    </citation>
    <scope>NUCLEOTIDE SEQUENCE</scope>
</reference>
<feature type="domain" description="Integrase catalytic" evidence="1">
    <location>
        <begin position="24"/>
        <end position="125"/>
    </location>
</feature>
<evidence type="ECO:0000313" key="3">
    <source>
        <dbReference type="Proteomes" id="UP000887013"/>
    </source>
</evidence>
<dbReference type="GO" id="GO:0015074">
    <property type="term" value="P:DNA integration"/>
    <property type="evidence" value="ECO:0007669"/>
    <property type="project" value="InterPro"/>
</dbReference>
<dbReference type="GO" id="GO:0003676">
    <property type="term" value="F:nucleic acid binding"/>
    <property type="evidence" value="ECO:0007669"/>
    <property type="project" value="InterPro"/>
</dbReference>
<dbReference type="Gene3D" id="3.30.420.10">
    <property type="entry name" value="Ribonuclease H-like superfamily/Ribonuclease H"/>
    <property type="match status" value="1"/>
</dbReference>
<dbReference type="InterPro" id="IPR001584">
    <property type="entry name" value="Integrase_cat-core"/>
</dbReference>
<comment type="caution">
    <text evidence="2">The sequence shown here is derived from an EMBL/GenBank/DDBJ whole genome shotgun (WGS) entry which is preliminary data.</text>
</comment>
<dbReference type="OrthoDB" id="427924at2759"/>
<dbReference type="InterPro" id="IPR050951">
    <property type="entry name" value="Retrovirus_Pol_polyprotein"/>
</dbReference>
<accession>A0A8X6QA11</accession>
<name>A0A8X6QA11_NEPPI</name>
<protein>
    <submittedName>
        <fullName evidence="2">Retrovirus-related Pol polyprotein from transposon 412</fullName>
    </submittedName>
</protein>
<dbReference type="PANTHER" id="PTHR37984:SF15">
    <property type="entry name" value="INTEGRASE CATALYTIC DOMAIN-CONTAINING PROTEIN"/>
    <property type="match status" value="1"/>
</dbReference>
<evidence type="ECO:0000259" key="1">
    <source>
        <dbReference type="PROSITE" id="PS50994"/>
    </source>
</evidence>
<proteinExistence type="predicted"/>
<dbReference type="InterPro" id="IPR012337">
    <property type="entry name" value="RNaseH-like_sf"/>
</dbReference>
<dbReference type="SUPFAM" id="SSF53098">
    <property type="entry name" value="Ribonuclease H-like"/>
    <property type="match status" value="1"/>
</dbReference>
<dbReference type="InterPro" id="IPR036397">
    <property type="entry name" value="RNaseH_sf"/>
</dbReference>
<dbReference type="PROSITE" id="PS50994">
    <property type="entry name" value="INTEGRASE"/>
    <property type="match status" value="1"/>
</dbReference>
<evidence type="ECO:0000313" key="2">
    <source>
        <dbReference type="EMBL" id="GFU03753.1"/>
    </source>
</evidence>
<sequence length="166" mass="19196">MDMMLHSMPTIRSPKAYCEPHTTFRFNPERFQHIYVDLVGLFTLSNDFTYLLTGIDRFTRWPEAIPLSYMYAETVVKSFLANWVSRFGVPSIQTTDQGRQFQSHLFSCLKSMLRIQHIRTISISPFFKLCGRTDPLFPQTSSSMPRFLMDRIITSGLIGSANMHQG</sequence>
<dbReference type="AlphaFoldDB" id="A0A8X6QA11"/>